<dbReference type="eggNOG" id="ENOG502ZFVM">
    <property type="taxonomic scope" value="Bacteria"/>
</dbReference>
<sequence>MVLCRAVDTLFLYFGFSGCPFVSTDVGVSVADGDAPCVSSPRGLMSFFHVHFFYCCHT</sequence>
<evidence type="ECO:0000313" key="2">
    <source>
        <dbReference type="Proteomes" id="UP000003452"/>
    </source>
</evidence>
<dbReference type="HOGENOM" id="CLU_2969708_0_0_10"/>
<accession>B5D3G5</accession>
<reference evidence="1 2" key="1">
    <citation type="submission" date="2008-08" db="EMBL/GenBank/DDBJ databases">
        <title>Draft genome sequence of Bacteroides plebeius (DSM 17135).</title>
        <authorList>
            <person name="Sudarsanam P."/>
            <person name="Ley R."/>
            <person name="Guruge J."/>
            <person name="Turnbaugh P.J."/>
            <person name="Mahowald M."/>
            <person name="Liep D."/>
            <person name="Gordon J."/>
        </authorList>
    </citation>
    <scope>NUCLEOTIDE SEQUENCE [LARGE SCALE GENOMIC DNA]</scope>
    <source>
        <strain evidence="2">DSM 17135 / JCM 12973 / M2</strain>
    </source>
</reference>
<gene>
    <name evidence="1" type="ORF">BACPLE_03559</name>
</gene>
<dbReference type="Proteomes" id="UP000003452">
    <property type="component" value="Unassembled WGS sequence"/>
</dbReference>
<dbReference type="EMBL" id="ABQC02000024">
    <property type="protein sequence ID" value="EDY94115.1"/>
    <property type="molecule type" value="Genomic_DNA"/>
</dbReference>
<reference evidence="1 2" key="2">
    <citation type="submission" date="2008-08" db="EMBL/GenBank/DDBJ databases">
        <authorList>
            <person name="Fulton L."/>
            <person name="Clifton S."/>
            <person name="Fulton B."/>
            <person name="Xu J."/>
            <person name="Minx P."/>
            <person name="Pepin K.H."/>
            <person name="Johnson M."/>
            <person name="Thiruvilangam P."/>
            <person name="Bhonagiri V."/>
            <person name="Nash W.E."/>
            <person name="Mardis E.R."/>
            <person name="Wilson R.K."/>
        </authorList>
    </citation>
    <scope>NUCLEOTIDE SEQUENCE [LARGE SCALE GENOMIC DNA]</scope>
    <source>
        <strain evidence="2">DSM 17135 / JCM 12973 / M2</strain>
    </source>
</reference>
<organism evidence="1 2">
    <name type="scientific">Phocaeicola plebeius (strain DSM 17135 / JCM 12973 / CCUG 54634 / M2)</name>
    <name type="common">Bacteroides plebeius</name>
    <dbReference type="NCBI Taxonomy" id="484018"/>
    <lineage>
        <taxon>Bacteria</taxon>
        <taxon>Pseudomonadati</taxon>
        <taxon>Bacteroidota</taxon>
        <taxon>Bacteroidia</taxon>
        <taxon>Bacteroidales</taxon>
        <taxon>Bacteroidaceae</taxon>
        <taxon>Phocaeicola</taxon>
    </lineage>
</organism>
<name>B5D3G5_PHOPM</name>
<proteinExistence type="predicted"/>
<protein>
    <submittedName>
        <fullName evidence="1">Uncharacterized protein</fullName>
    </submittedName>
</protein>
<evidence type="ECO:0000313" key="1">
    <source>
        <dbReference type="EMBL" id="EDY94115.1"/>
    </source>
</evidence>
<comment type="caution">
    <text evidence="1">The sequence shown here is derived from an EMBL/GenBank/DDBJ whole genome shotgun (WGS) entry which is preliminary data.</text>
</comment>
<dbReference type="PROSITE" id="PS51257">
    <property type="entry name" value="PROKAR_LIPOPROTEIN"/>
    <property type="match status" value="1"/>
</dbReference>
<dbReference type="AlphaFoldDB" id="B5D3G5"/>